<keyword evidence="1" id="KW-1133">Transmembrane helix</keyword>
<evidence type="ECO:0000313" key="2">
    <source>
        <dbReference type="EMBL" id="GAI10788.1"/>
    </source>
</evidence>
<keyword evidence="1" id="KW-0472">Membrane</keyword>
<organism evidence="2">
    <name type="scientific">marine sediment metagenome</name>
    <dbReference type="NCBI Taxonomy" id="412755"/>
    <lineage>
        <taxon>unclassified sequences</taxon>
        <taxon>metagenomes</taxon>
        <taxon>ecological metagenomes</taxon>
    </lineage>
</organism>
<name>X1KVR3_9ZZZZ</name>
<accession>X1KVR3</accession>
<gene>
    <name evidence="2" type="ORF">S06H3_23800</name>
</gene>
<comment type="caution">
    <text evidence="2">The sequence shown here is derived from an EMBL/GenBank/DDBJ whole genome shotgun (WGS) entry which is preliminary data.</text>
</comment>
<dbReference type="AlphaFoldDB" id="X1KVR3"/>
<evidence type="ECO:0000256" key="1">
    <source>
        <dbReference type="SAM" id="Phobius"/>
    </source>
</evidence>
<dbReference type="EMBL" id="BARV01013031">
    <property type="protein sequence ID" value="GAI10788.1"/>
    <property type="molecule type" value="Genomic_DNA"/>
</dbReference>
<proteinExistence type="predicted"/>
<keyword evidence="1" id="KW-0812">Transmembrane</keyword>
<protein>
    <recommendedName>
        <fullName evidence="3">Major facilitator superfamily (MFS) profile domain-containing protein</fullName>
    </recommendedName>
</protein>
<feature type="transmembrane region" description="Helical" evidence="1">
    <location>
        <begin position="35"/>
        <end position="55"/>
    </location>
</feature>
<evidence type="ECO:0008006" key="3">
    <source>
        <dbReference type="Google" id="ProtNLM"/>
    </source>
</evidence>
<reference evidence="2" key="1">
    <citation type="journal article" date="2014" name="Front. Microbiol.">
        <title>High frequency of phylogenetically diverse reductive dehalogenase-homologous genes in deep subseafloor sedimentary metagenomes.</title>
        <authorList>
            <person name="Kawai M."/>
            <person name="Futagami T."/>
            <person name="Toyoda A."/>
            <person name="Takaki Y."/>
            <person name="Nishi S."/>
            <person name="Hori S."/>
            <person name="Arai W."/>
            <person name="Tsubouchi T."/>
            <person name="Morono Y."/>
            <person name="Uchiyama I."/>
            <person name="Ito T."/>
            <person name="Fujiyama A."/>
            <person name="Inagaki F."/>
            <person name="Takami H."/>
        </authorList>
    </citation>
    <scope>NUCLEOTIDE SEQUENCE</scope>
    <source>
        <strain evidence="2">Expedition CK06-06</strain>
    </source>
</reference>
<sequence>MGMLAWIFGFLGGLCMVLGITTVTEVISPLGGFTWMAWFGLSTILFLITIAFAVGGGGGEY</sequence>